<keyword evidence="2" id="KW-1185">Reference proteome</keyword>
<name>A0A8H7BZT2_9FUNG</name>
<dbReference type="OrthoDB" id="2212706at2759"/>
<comment type="caution">
    <text evidence="1">The sequence shown here is derived from an EMBL/GenBank/DDBJ whole genome shotgun (WGS) entry which is preliminary data.</text>
</comment>
<evidence type="ECO:0000313" key="1">
    <source>
        <dbReference type="EMBL" id="KAF7732739.1"/>
    </source>
</evidence>
<organism evidence="1 2">
    <name type="scientific">Apophysomyces ossiformis</name>
    <dbReference type="NCBI Taxonomy" id="679940"/>
    <lineage>
        <taxon>Eukaryota</taxon>
        <taxon>Fungi</taxon>
        <taxon>Fungi incertae sedis</taxon>
        <taxon>Mucoromycota</taxon>
        <taxon>Mucoromycotina</taxon>
        <taxon>Mucoromycetes</taxon>
        <taxon>Mucorales</taxon>
        <taxon>Mucorineae</taxon>
        <taxon>Mucoraceae</taxon>
        <taxon>Apophysomyces</taxon>
    </lineage>
</organism>
<sequence>MVTLATMTMADDGINNSEIGCKCIITAPTKNNTDSTYCLCVNKADGTKNDTEECEHLIDNVFRFCTNNFETTSEWNTCVRSHCPCHDGEK</sequence>
<protein>
    <submittedName>
        <fullName evidence="1">Uncharacterized protein</fullName>
    </submittedName>
</protein>
<dbReference type="AlphaFoldDB" id="A0A8H7BZT2"/>
<evidence type="ECO:0000313" key="2">
    <source>
        <dbReference type="Proteomes" id="UP000605846"/>
    </source>
</evidence>
<dbReference type="Proteomes" id="UP000605846">
    <property type="component" value="Unassembled WGS sequence"/>
</dbReference>
<proteinExistence type="predicted"/>
<gene>
    <name evidence="1" type="ORF">EC973_000010</name>
</gene>
<reference evidence="1" key="1">
    <citation type="submission" date="2020-01" db="EMBL/GenBank/DDBJ databases">
        <title>Genome Sequencing of Three Apophysomyces-Like Fungal Strains Confirms a Novel Fungal Genus in the Mucoromycota with divergent Burkholderia-like Endosymbiotic Bacteria.</title>
        <authorList>
            <person name="Stajich J.E."/>
            <person name="Macias A.M."/>
            <person name="Carter-House D."/>
            <person name="Lovett B."/>
            <person name="Kasson L.R."/>
            <person name="Berry K."/>
            <person name="Grigoriev I."/>
            <person name="Chang Y."/>
            <person name="Spatafora J."/>
            <person name="Kasson M.T."/>
        </authorList>
    </citation>
    <scope>NUCLEOTIDE SEQUENCE</scope>
    <source>
        <strain evidence="1">NRRL A-21654</strain>
    </source>
</reference>
<dbReference type="EMBL" id="JABAYA010000001">
    <property type="protein sequence ID" value="KAF7732739.1"/>
    <property type="molecule type" value="Genomic_DNA"/>
</dbReference>
<accession>A0A8H7BZT2</accession>